<dbReference type="InterPro" id="IPR027417">
    <property type="entry name" value="P-loop_NTPase"/>
</dbReference>
<dbReference type="EMBL" id="JACAZI010000024">
    <property type="protein sequence ID" value="KAF7335379.1"/>
    <property type="molecule type" value="Genomic_DNA"/>
</dbReference>
<evidence type="ECO:0000259" key="1">
    <source>
        <dbReference type="Pfam" id="PF00931"/>
    </source>
</evidence>
<dbReference type="CDD" id="cd21037">
    <property type="entry name" value="MLKL_NTD"/>
    <property type="match status" value="1"/>
</dbReference>
<organism evidence="2 3">
    <name type="scientific">Mycena venus</name>
    <dbReference type="NCBI Taxonomy" id="2733690"/>
    <lineage>
        <taxon>Eukaryota</taxon>
        <taxon>Fungi</taxon>
        <taxon>Dikarya</taxon>
        <taxon>Basidiomycota</taxon>
        <taxon>Agaricomycotina</taxon>
        <taxon>Agaricomycetes</taxon>
        <taxon>Agaricomycetidae</taxon>
        <taxon>Agaricales</taxon>
        <taxon>Marasmiineae</taxon>
        <taxon>Mycenaceae</taxon>
        <taxon>Mycena</taxon>
    </lineage>
</organism>
<dbReference type="Pfam" id="PF00931">
    <property type="entry name" value="NB-ARC"/>
    <property type="match status" value="1"/>
</dbReference>
<proteinExistence type="predicted"/>
<accession>A0A8H7CF57</accession>
<dbReference type="PANTHER" id="PTHR47691">
    <property type="entry name" value="REGULATOR-RELATED"/>
    <property type="match status" value="1"/>
</dbReference>
<comment type="caution">
    <text evidence="2">The sequence shown here is derived from an EMBL/GenBank/DDBJ whole genome shotgun (WGS) entry which is preliminary data.</text>
</comment>
<dbReference type="Gene3D" id="3.40.50.300">
    <property type="entry name" value="P-loop containing nucleotide triphosphate hydrolases"/>
    <property type="match status" value="1"/>
</dbReference>
<evidence type="ECO:0000313" key="3">
    <source>
        <dbReference type="Proteomes" id="UP000620124"/>
    </source>
</evidence>
<dbReference type="SUPFAM" id="SSF48452">
    <property type="entry name" value="TPR-like"/>
    <property type="match status" value="2"/>
</dbReference>
<dbReference type="Gene3D" id="1.20.930.20">
    <property type="entry name" value="Adaptor protein Cbl, N-terminal domain"/>
    <property type="match status" value="1"/>
</dbReference>
<dbReference type="GO" id="GO:0043531">
    <property type="term" value="F:ADP binding"/>
    <property type="evidence" value="ECO:0007669"/>
    <property type="project" value="InterPro"/>
</dbReference>
<reference evidence="2" key="1">
    <citation type="submission" date="2020-05" db="EMBL/GenBank/DDBJ databases">
        <title>Mycena genomes resolve the evolution of fungal bioluminescence.</title>
        <authorList>
            <person name="Tsai I.J."/>
        </authorList>
    </citation>
    <scope>NUCLEOTIDE SEQUENCE</scope>
    <source>
        <strain evidence="2">CCC161011</strain>
    </source>
</reference>
<dbReference type="InterPro" id="IPR002182">
    <property type="entry name" value="NB-ARC"/>
</dbReference>
<dbReference type="GO" id="GO:0007166">
    <property type="term" value="P:cell surface receptor signaling pathway"/>
    <property type="evidence" value="ECO:0007669"/>
    <property type="project" value="InterPro"/>
</dbReference>
<dbReference type="SUPFAM" id="SSF52540">
    <property type="entry name" value="P-loop containing nucleoside triphosphate hydrolases"/>
    <property type="match status" value="1"/>
</dbReference>
<dbReference type="Proteomes" id="UP000620124">
    <property type="component" value="Unassembled WGS sequence"/>
</dbReference>
<protein>
    <submittedName>
        <fullName evidence="2">ATPase-AAA-core domain-containing protein</fullName>
    </submittedName>
</protein>
<dbReference type="OrthoDB" id="2994837at2759"/>
<dbReference type="PANTHER" id="PTHR47691:SF3">
    <property type="entry name" value="HTH-TYPE TRANSCRIPTIONAL REGULATOR RV0890C-RELATED"/>
    <property type="match status" value="1"/>
</dbReference>
<dbReference type="AlphaFoldDB" id="A0A8H7CF57"/>
<dbReference type="Gene3D" id="1.25.40.10">
    <property type="entry name" value="Tetratricopeptide repeat domain"/>
    <property type="match status" value="2"/>
</dbReference>
<evidence type="ECO:0000313" key="2">
    <source>
        <dbReference type="EMBL" id="KAF7335379.1"/>
    </source>
</evidence>
<name>A0A8H7CF57_9AGAR</name>
<dbReference type="InterPro" id="IPR036537">
    <property type="entry name" value="Adaptor_Cbl_N_dom_sf"/>
</dbReference>
<dbReference type="InterPro" id="IPR059179">
    <property type="entry name" value="MLKL-like_MCAfunc"/>
</dbReference>
<keyword evidence="3" id="KW-1185">Reference proteome</keyword>
<sequence length="1006" mass="112322">MITAVQNAKRNREECIQLLENIPLVLFAIVNLYAKSEVVGSLPPSTLDHIGKFMETLHKIYAYIEAQQDGNKFKQLFRNGEMNVLLKDCRAGLAQGLEVFGINSTATPLNNIEGMKKMAEIQQQEMLELISTLSDASTISDGTSLYLGAHETNSSNSFSLLPSQPKIFHGRELEIGDIMKILAGDSPRIAILGGGGMGKTTLAKAALHHPETSRKFDHRFFISAESATNSIELAALTGLHLGLNPGPDLTKPVAQYFAGQPPCLVILDNLETSWDPIGSRADVEELLSLLTDIPHLGLIITMRGAERPGRVHWTRPFLLPLQRLSDEAAEQTFVDITDNFYDREDIKQLLDFTDNMPLAVDLMAHLADYEGCSNVLARWKAEKTSLLSVGYDRKSNLDVSISLSLSSPRITPDSKELLSLLSILPDGLSEVEILQSNLPVQNILKCRTTLLATSLAYLDERRRLRSLLPVREHIRHFLPPSPSVVQSLRQHFHSLLELYKNFEGEQLTPIVSQIVPNLGNLQEVLQQGLHDEDPSLVDTIQCILSLNSFYRVTGRDSTMLMDCIPPVFPQPVDRPLETMFLTEMLLSRRPHPTLGFEQLLSQAVTHLQHFDDPTLESRFHWAAGVHFTNYEMDPTRAMQSLDRALKLSKSCGDLSGQCNALIGIAQLKWNGTDYSTALVHAREAQRLAQLSAFLYQEARARWIEALCFQCLGDYRETMAQLDVASDILGLCGLSGGSLDYPITMTRAEVHLLKSEYSQAQSIYAQGAHAPNTQHYAYTELNIAEIGVLIGTTAKDVRRRIDNARTVFNGLDSKAEIVLCNMILADLELREGNMSSARTLFRNCLDFSWGLFSEITAYCLERLADISRWSETGFHWPVIYLAYSQKSKAKLPLHKALLFLGDVFLANQDDRSARSLFTAALDGFTFMDIHRSRAQCMLRLGDLANTRGDISEALELWKAAGPLFEQSFQDKDVARINSRLTGIEQAVQEQKEVIWKNAEELVLSVTV</sequence>
<feature type="domain" description="NB-ARC" evidence="1">
    <location>
        <begin position="177"/>
        <end position="232"/>
    </location>
</feature>
<dbReference type="InterPro" id="IPR011990">
    <property type="entry name" value="TPR-like_helical_dom_sf"/>
</dbReference>
<gene>
    <name evidence="2" type="ORF">MVEN_02190400</name>
</gene>